<protein>
    <recommendedName>
        <fullName evidence="4">NB-ARC domain-containing protein</fullName>
    </recommendedName>
</protein>
<dbReference type="SUPFAM" id="SSF52047">
    <property type="entry name" value="RNI-like"/>
    <property type="match status" value="1"/>
</dbReference>
<dbReference type="InterPro" id="IPR057135">
    <property type="entry name" value="At4g27190-like_LRR"/>
</dbReference>
<feature type="domain" description="Disease resistance protein At4g27190-like leucine-rich repeats" evidence="1">
    <location>
        <begin position="338"/>
        <end position="452"/>
    </location>
</feature>
<feature type="domain" description="R13L1/DRL21-like LRR repeat region" evidence="2">
    <location>
        <begin position="33"/>
        <end position="178"/>
    </location>
</feature>
<proteinExistence type="predicted"/>
<evidence type="ECO:0000259" key="2">
    <source>
        <dbReference type="Pfam" id="PF25019"/>
    </source>
</evidence>
<dbReference type="EMBL" id="OIVN01002888">
    <property type="protein sequence ID" value="SPD07182.1"/>
    <property type="molecule type" value="Genomic_DNA"/>
</dbReference>
<evidence type="ECO:0008006" key="4">
    <source>
        <dbReference type="Google" id="ProtNLM"/>
    </source>
</evidence>
<dbReference type="Pfam" id="PF23247">
    <property type="entry name" value="LRR_RPS2"/>
    <property type="match status" value="1"/>
</dbReference>
<dbReference type="InterPro" id="IPR056789">
    <property type="entry name" value="LRR_R13L1-DRL21"/>
</dbReference>
<dbReference type="InterPro" id="IPR032675">
    <property type="entry name" value="LRR_dom_sf"/>
</dbReference>
<sequence>MPCGLGKMTSLQTLSLFVLSNDPPPTTGNIGRLSELNQLNNLRGTLEIKNLVQLGDANSESYAANLKEKQHLELLKLTWNLLGESTRFNPSGSLFLVGGGVGASSKVDNDYETSLEGLKPHQNLKSLLVYGYGGVRFSSWLSSLSNIVYLELKRCTRCKHLPSLSQLHSLESLHLSEMGSLEYISDNDITEEVPASLAASTTFFPSLKSLEIYNCPNLKEWWRRDFVEFNNDNDNAIATAFVSTIEQHHQSLPSFPRLSKLFIQNCPKLTCTPLFPYLEEELYLEDVGLKLVQQTMEAASSLPSSSSSSLSSPLSKLKSMSMQFIEDLEFLPDEWVSNLNSLKSLEISRCPRLKSLSRAVQYLTSLEKLEISHCDEFNPHSDGNDDGMGWKRLNCLHSLTFQDVPKMKSLPKGLQHVTTLQELTISKCPNFMTLPEWTSKLTSLELLEIGACPNLTSLPNGMSGLRSLRKLRIAGCPHLEEKCQEGFGEEWPKITHVPNISNHLVFWEMD</sequence>
<accession>A0A2N9H554</accession>
<reference evidence="3" key="1">
    <citation type="submission" date="2018-02" db="EMBL/GenBank/DDBJ databases">
        <authorList>
            <person name="Cohen D.B."/>
            <person name="Kent A.D."/>
        </authorList>
    </citation>
    <scope>NUCLEOTIDE SEQUENCE</scope>
</reference>
<dbReference type="SUPFAM" id="SSF52058">
    <property type="entry name" value="L domain-like"/>
    <property type="match status" value="1"/>
</dbReference>
<evidence type="ECO:0000313" key="3">
    <source>
        <dbReference type="EMBL" id="SPD07182.1"/>
    </source>
</evidence>
<evidence type="ECO:0000259" key="1">
    <source>
        <dbReference type="Pfam" id="PF23247"/>
    </source>
</evidence>
<dbReference type="Pfam" id="PF25019">
    <property type="entry name" value="LRR_R13L1-DRL21"/>
    <property type="match status" value="1"/>
</dbReference>
<dbReference type="PANTHER" id="PTHR47186">
    <property type="entry name" value="LEUCINE-RICH REPEAT-CONTAINING PROTEIN 57"/>
    <property type="match status" value="1"/>
</dbReference>
<gene>
    <name evidence="3" type="ORF">FSB_LOCUS35064</name>
</gene>
<dbReference type="PANTHER" id="PTHR47186:SF13">
    <property type="entry name" value="DISEASE RESISTANCE PROTEIN RGA3"/>
    <property type="match status" value="1"/>
</dbReference>
<name>A0A2N9H554_FAGSY</name>
<dbReference type="Gene3D" id="3.80.10.10">
    <property type="entry name" value="Ribonuclease Inhibitor"/>
    <property type="match status" value="3"/>
</dbReference>
<organism evidence="3">
    <name type="scientific">Fagus sylvatica</name>
    <name type="common">Beechnut</name>
    <dbReference type="NCBI Taxonomy" id="28930"/>
    <lineage>
        <taxon>Eukaryota</taxon>
        <taxon>Viridiplantae</taxon>
        <taxon>Streptophyta</taxon>
        <taxon>Embryophyta</taxon>
        <taxon>Tracheophyta</taxon>
        <taxon>Spermatophyta</taxon>
        <taxon>Magnoliopsida</taxon>
        <taxon>eudicotyledons</taxon>
        <taxon>Gunneridae</taxon>
        <taxon>Pentapetalae</taxon>
        <taxon>rosids</taxon>
        <taxon>fabids</taxon>
        <taxon>Fagales</taxon>
        <taxon>Fagaceae</taxon>
        <taxon>Fagus</taxon>
    </lineage>
</organism>
<dbReference type="AlphaFoldDB" id="A0A2N9H554"/>